<evidence type="ECO:0000313" key="1">
    <source>
        <dbReference type="EMBL" id="SVB44471.1"/>
    </source>
</evidence>
<accession>A0A382E3C2</accession>
<organism evidence="1">
    <name type="scientific">marine metagenome</name>
    <dbReference type="NCBI Taxonomy" id="408172"/>
    <lineage>
        <taxon>unclassified sequences</taxon>
        <taxon>metagenomes</taxon>
        <taxon>ecological metagenomes</taxon>
    </lineage>
</organism>
<dbReference type="EMBL" id="UINC01042184">
    <property type="protein sequence ID" value="SVB44471.1"/>
    <property type="molecule type" value="Genomic_DNA"/>
</dbReference>
<proteinExistence type="predicted"/>
<protein>
    <submittedName>
        <fullName evidence="1">Uncharacterized protein</fullName>
    </submittedName>
</protein>
<gene>
    <name evidence="1" type="ORF">METZ01_LOCUS197325</name>
</gene>
<sequence length="66" mass="7635">MRKEYKVGNKVFPIGLGQDDHDALDKAIWHANDTWQDVYDENDELVWENSMDPNAKVGIAKGNLYR</sequence>
<reference evidence="1" key="1">
    <citation type="submission" date="2018-05" db="EMBL/GenBank/DDBJ databases">
        <authorList>
            <person name="Lanie J.A."/>
            <person name="Ng W.-L."/>
            <person name="Kazmierczak K.M."/>
            <person name="Andrzejewski T.M."/>
            <person name="Davidsen T.M."/>
            <person name="Wayne K.J."/>
            <person name="Tettelin H."/>
            <person name="Glass J.I."/>
            <person name="Rusch D."/>
            <person name="Podicherti R."/>
            <person name="Tsui H.-C.T."/>
            <person name="Winkler M.E."/>
        </authorList>
    </citation>
    <scope>NUCLEOTIDE SEQUENCE</scope>
</reference>
<dbReference type="AlphaFoldDB" id="A0A382E3C2"/>
<name>A0A382E3C2_9ZZZZ</name>